<sequence>MTSPVMYLQYRSPSFTRLFESIMNLETTYAAIEPGERDMMFESAMEAVKISFRTMSHMTEEEYEQEKHNHILHYENSLGLTGYQPRELNIRDSPVEQRLDHAIQIQVKEERNLTNDFERANEGEYKQEDGPFIYSQEFEDMIREYEQDRDLECVF</sequence>
<protein>
    <submittedName>
        <fullName evidence="1">Uncharacterized protein</fullName>
    </submittedName>
</protein>
<dbReference type="EMBL" id="MU006776">
    <property type="protein sequence ID" value="KAF2646547.1"/>
    <property type="molecule type" value="Genomic_DNA"/>
</dbReference>
<keyword evidence="2" id="KW-1185">Reference proteome</keyword>
<dbReference type="Proteomes" id="UP000799753">
    <property type="component" value="Unassembled WGS sequence"/>
</dbReference>
<proteinExistence type="predicted"/>
<organism evidence="1 2">
    <name type="scientific">Massarina eburnea CBS 473.64</name>
    <dbReference type="NCBI Taxonomy" id="1395130"/>
    <lineage>
        <taxon>Eukaryota</taxon>
        <taxon>Fungi</taxon>
        <taxon>Dikarya</taxon>
        <taxon>Ascomycota</taxon>
        <taxon>Pezizomycotina</taxon>
        <taxon>Dothideomycetes</taxon>
        <taxon>Pleosporomycetidae</taxon>
        <taxon>Pleosporales</taxon>
        <taxon>Massarineae</taxon>
        <taxon>Massarinaceae</taxon>
        <taxon>Massarina</taxon>
    </lineage>
</organism>
<gene>
    <name evidence="1" type="ORF">P280DRAFT_512716</name>
</gene>
<accession>A0A6A6SHS4</accession>
<reference evidence="1" key="1">
    <citation type="journal article" date="2020" name="Stud. Mycol.">
        <title>101 Dothideomycetes genomes: a test case for predicting lifestyles and emergence of pathogens.</title>
        <authorList>
            <person name="Haridas S."/>
            <person name="Albert R."/>
            <person name="Binder M."/>
            <person name="Bloem J."/>
            <person name="Labutti K."/>
            <person name="Salamov A."/>
            <person name="Andreopoulos B."/>
            <person name="Baker S."/>
            <person name="Barry K."/>
            <person name="Bills G."/>
            <person name="Bluhm B."/>
            <person name="Cannon C."/>
            <person name="Castanera R."/>
            <person name="Culley D."/>
            <person name="Daum C."/>
            <person name="Ezra D."/>
            <person name="Gonzalez J."/>
            <person name="Henrissat B."/>
            <person name="Kuo A."/>
            <person name="Liang C."/>
            <person name="Lipzen A."/>
            <person name="Lutzoni F."/>
            <person name="Magnuson J."/>
            <person name="Mondo S."/>
            <person name="Nolan M."/>
            <person name="Ohm R."/>
            <person name="Pangilinan J."/>
            <person name="Park H.-J."/>
            <person name="Ramirez L."/>
            <person name="Alfaro M."/>
            <person name="Sun H."/>
            <person name="Tritt A."/>
            <person name="Yoshinaga Y."/>
            <person name="Zwiers L.-H."/>
            <person name="Turgeon B."/>
            <person name="Goodwin S."/>
            <person name="Spatafora J."/>
            <person name="Crous P."/>
            <person name="Grigoriev I."/>
        </authorList>
    </citation>
    <scope>NUCLEOTIDE SEQUENCE</scope>
    <source>
        <strain evidence="1">CBS 473.64</strain>
    </source>
</reference>
<evidence type="ECO:0000313" key="1">
    <source>
        <dbReference type="EMBL" id="KAF2646547.1"/>
    </source>
</evidence>
<dbReference type="AlphaFoldDB" id="A0A6A6SHS4"/>
<evidence type="ECO:0000313" key="2">
    <source>
        <dbReference type="Proteomes" id="UP000799753"/>
    </source>
</evidence>
<name>A0A6A6SHS4_9PLEO</name>